<organism evidence="1 2">
    <name type="scientific">Chromobacterium violaceum</name>
    <dbReference type="NCBI Taxonomy" id="536"/>
    <lineage>
        <taxon>Bacteria</taxon>
        <taxon>Pseudomonadati</taxon>
        <taxon>Pseudomonadota</taxon>
        <taxon>Betaproteobacteria</taxon>
        <taxon>Neisseriales</taxon>
        <taxon>Chromobacteriaceae</taxon>
        <taxon>Chromobacterium</taxon>
    </lineage>
</organism>
<accession>A0A202B2H7</accession>
<comment type="caution">
    <text evidence="1">The sequence shown here is derived from an EMBL/GenBank/DDBJ whole genome shotgun (WGS) entry which is preliminary data.</text>
</comment>
<dbReference type="NCBIfam" id="TIGR00616">
    <property type="entry name" value="rect"/>
    <property type="match status" value="1"/>
</dbReference>
<proteinExistence type="predicted"/>
<dbReference type="AlphaFoldDB" id="A0A202B2H7"/>
<dbReference type="GO" id="GO:0006259">
    <property type="term" value="P:DNA metabolic process"/>
    <property type="evidence" value="ECO:0007669"/>
    <property type="project" value="InterPro"/>
</dbReference>
<dbReference type="InterPro" id="IPR018330">
    <property type="entry name" value="RecT_fam"/>
</dbReference>
<sequence length="340" mass="36466">MTTATRTNQLKAAVSGQVAESSKPKTLAGLLSDPKIKSQMALALPKHLNADRLARIALTEIRKTPALAKCNQESFLGAVMQCAQLGLEPGNALGHAYLLPFGNGKASDGLANVQLIIGYRGMIDLARRSGQIISISAHTVYAHDTFNYQLGLDPDIKHIPTDGDRGPLTHVYAVAKLKDGGVQFEVMSKHDVDQVRKTSKAANNGPWVTHYDEMAKKTVCRRLFKWLPVSIELQTAVTLDERADAGINQDNASIITGEYSVVDGDMPALDDQPAAVDGDSSSGAPAPAFDLAGFKTRIANCKDADTLDLLADEFSSIADGADYEELSQMYQARRAALVGD</sequence>
<protein>
    <submittedName>
        <fullName evidence="1">Recombinase RecT</fullName>
    </submittedName>
</protein>
<name>A0A202B2H7_CHRVL</name>
<reference evidence="1 2" key="1">
    <citation type="submission" date="2017-05" db="EMBL/GenBank/DDBJ databases">
        <title>Chromobacterium violaceum GHPS1 isolated from Hydrocarbon polluted soil in French Guiana display an awesome secondary metabolite arsenal and a battery of drug and heavy-metal-resistance and detoxification of xenobiotics proteins.</title>
        <authorList>
            <person name="Belbahri L."/>
        </authorList>
    </citation>
    <scope>NUCLEOTIDE SEQUENCE [LARGE SCALE GENOMIC DNA]</scope>
    <source>
        <strain evidence="1 2">GHPS1</strain>
    </source>
</reference>
<dbReference type="Pfam" id="PF03837">
    <property type="entry name" value="RecT"/>
    <property type="match status" value="1"/>
</dbReference>
<dbReference type="GO" id="GO:0003677">
    <property type="term" value="F:DNA binding"/>
    <property type="evidence" value="ECO:0007669"/>
    <property type="project" value="InterPro"/>
</dbReference>
<evidence type="ECO:0000313" key="2">
    <source>
        <dbReference type="Proteomes" id="UP000196342"/>
    </source>
</evidence>
<dbReference type="NCBIfam" id="NF007351">
    <property type="entry name" value="PRK09846.1"/>
    <property type="match status" value="1"/>
</dbReference>
<evidence type="ECO:0000313" key="1">
    <source>
        <dbReference type="EMBL" id="OVE45695.1"/>
    </source>
</evidence>
<dbReference type="Proteomes" id="UP000196342">
    <property type="component" value="Unassembled WGS sequence"/>
</dbReference>
<keyword evidence="2" id="KW-1185">Reference proteome</keyword>
<gene>
    <name evidence="1" type="ORF">CBW21_22135</name>
</gene>
<dbReference type="EMBL" id="NHOO01000030">
    <property type="protein sequence ID" value="OVE45695.1"/>
    <property type="molecule type" value="Genomic_DNA"/>
</dbReference>
<dbReference type="InterPro" id="IPR004590">
    <property type="entry name" value="ssDNA_annealing_RecT"/>
</dbReference>
<dbReference type="RefSeq" id="WP_217870866.1">
    <property type="nucleotide sequence ID" value="NZ_NHOO01000030.1"/>
</dbReference>